<dbReference type="GO" id="GO:0003723">
    <property type="term" value="F:RNA binding"/>
    <property type="evidence" value="ECO:0007669"/>
    <property type="project" value="UniProtKB-KW"/>
</dbReference>
<dbReference type="FunFam" id="3.30.160.60:FF:000072">
    <property type="entry name" value="zinc finger protein 143 isoform X1"/>
    <property type="match status" value="1"/>
</dbReference>
<keyword evidence="4 10" id="KW-0863">Zinc-finger</keyword>
<evidence type="ECO:0000256" key="5">
    <source>
        <dbReference type="ARBA" id="ARBA00022833"/>
    </source>
</evidence>
<organism evidence="13 14">
    <name type="scientific">Lymnaea stagnalis</name>
    <name type="common">Great pond snail</name>
    <name type="synonym">Helix stagnalis</name>
    <dbReference type="NCBI Taxonomy" id="6523"/>
    <lineage>
        <taxon>Eukaryota</taxon>
        <taxon>Metazoa</taxon>
        <taxon>Spiralia</taxon>
        <taxon>Lophotrochozoa</taxon>
        <taxon>Mollusca</taxon>
        <taxon>Gastropoda</taxon>
        <taxon>Heterobranchia</taxon>
        <taxon>Euthyneura</taxon>
        <taxon>Panpulmonata</taxon>
        <taxon>Hygrophila</taxon>
        <taxon>Lymnaeoidea</taxon>
        <taxon>Lymnaeidae</taxon>
        <taxon>Lymnaea</taxon>
    </lineage>
</organism>
<keyword evidence="9" id="KW-0539">Nucleus</keyword>
<evidence type="ECO:0000259" key="12">
    <source>
        <dbReference type="PROSITE" id="PS50157"/>
    </source>
</evidence>
<evidence type="ECO:0000313" key="13">
    <source>
        <dbReference type="EMBL" id="CAL1529502.1"/>
    </source>
</evidence>
<evidence type="ECO:0000256" key="1">
    <source>
        <dbReference type="ARBA" id="ARBA00004123"/>
    </source>
</evidence>
<comment type="subcellular location">
    <subcellularLocation>
        <location evidence="1">Nucleus</location>
    </subcellularLocation>
</comment>
<accession>A0AAV2H7V9</accession>
<evidence type="ECO:0000256" key="9">
    <source>
        <dbReference type="ARBA" id="ARBA00023242"/>
    </source>
</evidence>
<evidence type="ECO:0000256" key="11">
    <source>
        <dbReference type="SAM" id="MobiDB-lite"/>
    </source>
</evidence>
<keyword evidence="14" id="KW-1185">Reference proteome</keyword>
<dbReference type="PROSITE" id="PS00028">
    <property type="entry name" value="ZINC_FINGER_C2H2_1"/>
    <property type="match status" value="8"/>
</dbReference>
<keyword evidence="2" id="KW-0479">Metal-binding</keyword>
<dbReference type="Pfam" id="PF00096">
    <property type="entry name" value="zf-C2H2"/>
    <property type="match status" value="2"/>
</dbReference>
<comment type="caution">
    <text evidence="13">The sequence shown here is derived from an EMBL/GenBank/DDBJ whole genome shotgun (WGS) entry which is preliminary data.</text>
</comment>
<dbReference type="Pfam" id="PF22110">
    <property type="entry name" value="TFIIIA_zf-C2H2"/>
    <property type="match status" value="1"/>
</dbReference>
<feature type="domain" description="C2H2-type" evidence="12">
    <location>
        <begin position="117"/>
        <end position="146"/>
    </location>
</feature>
<dbReference type="GO" id="GO:0008270">
    <property type="term" value="F:zinc ion binding"/>
    <property type="evidence" value="ECO:0007669"/>
    <property type="project" value="UniProtKB-KW"/>
</dbReference>
<reference evidence="13 14" key="1">
    <citation type="submission" date="2024-04" db="EMBL/GenBank/DDBJ databases">
        <authorList>
            <consortium name="Genoscope - CEA"/>
            <person name="William W."/>
        </authorList>
    </citation>
    <scope>NUCLEOTIDE SEQUENCE [LARGE SCALE GENOMIC DNA]</scope>
</reference>
<evidence type="ECO:0000256" key="4">
    <source>
        <dbReference type="ARBA" id="ARBA00022771"/>
    </source>
</evidence>
<dbReference type="InterPro" id="IPR013087">
    <property type="entry name" value="Znf_C2H2_type"/>
</dbReference>
<evidence type="ECO:0000256" key="7">
    <source>
        <dbReference type="ARBA" id="ARBA00023015"/>
    </source>
</evidence>
<dbReference type="GO" id="GO:0005634">
    <property type="term" value="C:nucleus"/>
    <property type="evidence" value="ECO:0007669"/>
    <property type="project" value="UniProtKB-SubCell"/>
</dbReference>
<gene>
    <name evidence="13" type="ORF">GSLYS_00003657001</name>
</gene>
<name>A0AAV2H7V9_LYMST</name>
<evidence type="ECO:0000256" key="10">
    <source>
        <dbReference type="PROSITE-ProRule" id="PRU00042"/>
    </source>
</evidence>
<dbReference type="InterPro" id="IPR036236">
    <property type="entry name" value="Znf_C2H2_sf"/>
</dbReference>
<evidence type="ECO:0000256" key="3">
    <source>
        <dbReference type="ARBA" id="ARBA00022737"/>
    </source>
</evidence>
<dbReference type="InterPro" id="IPR054599">
    <property type="entry name" value="TFIIIA_Zfn-C2H2"/>
</dbReference>
<keyword evidence="3" id="KW-0677">Repeat</keyword>
<dbReference type="Gene3D" id="3.30.160.60">
    <property type="entry name" value="Classic Zinc Finger"/>
    <property type="match status" value="4"/>
</dbReference>
<dbReference type="SMART" id="SM00355">
    <property type="entry name" value="ZnF_C2H2"/>
    <property type="match status" value="8"/>
</dbReference>
<evidence type="ECO:0000256" key="8">
    <source>
        <dbReference type="ARBA" id="ARBA00023163"/>
    </source>
</evidence>
<dbReference type="EMBL" id="CAXITT010000050">
    <property type="protein sequence ID" value="CAL1529502.1"/>
    <property type="molecule type" value="Genomic_DNA"/>
</dbReference>
<protein>
    <recommendedName>
        <fullName evidence="12">C2H2-type domain-containing protein</fullName>
    </recommendedName>
</protein>
<dbReference type="PROSITE" id="PS50157">
    <property type="entry name" value="ZINC_FINGER_C2H2_2"/>
    <property type="match status" value="7"/>
</dbReference>
<dbReference type="GO" id="GO:0006357">
    <property type="term" value="P:regulation of transcription by RNA polymerase II"/>
    <property type="evidence" value="ECO:0007669"/>
    <property type="project" value="TreeGrafter"/>
</dbReference>
<evidence type="ECO:0000256" key="6">
    <source>
        <dbReference type="ARBA" id="ARBA00022884"/>
    </source>
</evidence>
<feature type="domain" description="C2H2-type" evidence="12">
    <location>
        <begin position="48"/>
        <end position="73"/>
    </location>
</feature>
<dbReference type="Proteomes" id="UP001497497">
    <property type="component" value="Unassembled WGS sequence"/>
</dbReference>
<dbReference type="SUPFAM" id="SSF57667">
    <property type="entry name" value="beta-beta-alpha zinc fingers"/>
    <property type="match status" value="3"/>
</dbReference>
<dbReference type="InterPro" id="IPR051061">
    <property type="entry name" value="Zinc_finger_trans_reg"/>
</dbReference>
<feature type="compositionally biased region" description="Polar residues" evidence="11">
    <location>
        <begin position="315"/>
        <end position="330"/>
    </location>
</feature>
<feature type="domain" description="C2H2-type" evidence="12">
    <location>
        <begin position="18"/>
        <end position="47"/>
    </location>
</feature>
<evidence type="ECO:0000313" key="14">
    <source>
        <dbReference type="Proteomes" id="UP001497497"/>
    </source>
</evidence>
<feature type="domain" description="C2H2-type" evidence="12">
    <location>
        <begin position="152"/>
        <end position="178"/>
    </location>
</feature>
<feature type="domain" description="C2H2-type" evidence="12">
    <location>
        <begin position="237"/>
        <end position="264"/>
    </location>
</feature>
<feature type="domain" description="C2H2-type" evidence="12">
    <location>
        <begin position="179"/>
        <end position="209"/>
    </location>
</feature>
<keyword evidence="6" id="KW-0694">RNA-binding</keyword>
<dbReference type="PANTHER" id="PTHR46179:SF13">
    <property type="entry name" value="C2H2-TYPE DOMAIN-CONTAINING PROTEIN"/>
    <property type="match status" value="1"/>
</dbReference>
<dbReference type="AlphaFoldDB" id="A0AAV2H7V9"/>
<proteinExistence type="predicted"/>
<feature type="domain" description="C2H2-type" evidence="12">
    <location>
        <begin position="208"/>
        <end position="235"/>
    </location>
</feature>
<keyword evidence="7" id="KW-0805">Transcription regulation</keyword>
<evidence type="ECO:0000256" key="2">
    <source>
        <dbReference type="ARBA" id="ARBA00022723"/>
    </source>
</evidence>
<feature type="region of interest" description="Disordered" evidence="11">
    <location>
        <begin position="315"/>
        <end position="344"/>
    </location>
</feature>
<keyword evidence="5" id="KW-0862">Zinc</keyword>
<dbReference type="PANTHER" id="PTHR46179">
    <property type="entry name" value="ZINC FINGER PROTEIN"/>
    <property type="match status" value="1"/>
</dbReference>
<sequence>MDLTNNVIPKEELDQTTYFCKFEGCSKSFKRKDRLEIHVRSHTGERPFVCDFGDCKNAYSRFQHLSRHTDRVHKKGCKDRLKVRCPVCQLELANSSCLKKHEASFHGKQPSIIMDTYKCPHEGCCYAFHKKKQLMAHRLEHTPHVALAKKCHSCPYEGCNKTFTFPNKLRQHLKVHQGYPCDSEGCGQVFPNWSTLRKHKAKDHAPTHSCKICNAVFKQKSNLTQHIKIHATSREPLTCPKEKCGRIFFYKKNVDQHVKEFHEGGGVKRKKRKRNTPDVHMKKKVSKNRLMAARLCGIDDREDLNFDIKLNTSEPTQNFQENFDSSTDQPQHVEEDSALTTDPTQHVQEESALSTVATKIDVLPLSLSQATDISMSESNMTISSGLCNHCGQETEECRRSCHLTQCVKADPRVPTQCVKADPRVPTSPHHLRTVRL</sequence>
<keyword evidence="8" id="KW-0804">Transcription</keyword>